<feature type="repeat" description="PPR" evidence="2">
    <location>
        <begin position="633"/>
        <end position="667"/>
    </location>
</feature>
<dbReference type="FunCoup" id="A0A200QNE8">
    <property type="interactions" value="1225"/>
</dbReference>
<feature type="repeat" description="PPR" evidence="2">
    <location>
        <begin position="339"/>
        <end position="373"/>
    </location>
</feature>
<dbReference type="Gene3D" id="1.25.40.10">
    <property type="entry name" value="Tetratricopeptide repeat domain"/>
    <property type="match status" value="4"/>
</dbReference>
<dbReference type="PANTHER" id="PTHR47859:SF1">
    <property type="entry name" value="PENTATRICOPEPTIDE REPEAT-CONTAINING PROTEIN"/>
    <property type="match status" value="1"/>
</dbReference>
<dbReference type="Proteomes" id="UP000195402">
    <property type="component" value="Unassembled WGS sequence"/>
</dbReference>
<dbReference type="InParanoid" id="A0A200QNE8"/>
<dbReference type="OMA" id="RIMQHMV"/>
<dbReference type="Pfam" id="PF13041">
    <property type="entry name" value="PPR_2"/>
    <property type="match status" value="1"/>
</dbReference>
<name>A0A200QNE8_MACCD</name>
<dbReference type="AlphaFoldDB" id="A0A200QNE8"/>
<keyword evidence="4" id="KW-1185">Reference proteome</keyword>
<keyword evidence="1" id="KW-0677">Repeat</keyword>
<dbReference type="EMBL" id="MVGT01001452">
    <property type="protein sequence ID" value="OVA11971.1"/>
    <property type="molecule type" value="Genomic_DNA"/>
</dbReference>
<dbReference type="InterPro" id="IPR002885">
    <property type="entry name" value="PPR_rpt"/>
</dbReference>
<feature type="repeat" description="PPR" evidence="2">
    <location>
        <begin position="598"/>
        <end position="632"/>
    </location>
</feature>
<dbReference type="Pfam" id="PF13812">
    <property type="entry name" value="PPR_3"/>
    <property type="match status" value="3"/>
</dbReference>
<evidence type="ECO:0000256" key="1">
    <source>
        <dbReference type="ARBA" id="ARBA00022737"/>
    </source>
</evidence>
<accession>A0A200QNE8</accession>
<dbReference type="InterPro" id="IPR011990">
    <property type="entry name" value="TPR-like_helical_dom_sf"/>
</dbReference>
<sequence length="822" mass="93429">MHRSLSRTPFRLIADSFCRSNLPQNGQKNVTQRIQYLKTISEGHGGFCYGAESVTSSLQMQIVNALRFGERDRASNLLSNLSNGSESLRDDDFVYILDYCAKSPDPLFVLETWRVMMEKEIGMKKRCYMFVIQALTKGGYLEEALNWLTFLGEKPHTNPVLPMYNTFLNGCARMQSMAHADHCLDLMESRLIGKSEVTYGELLKLAVWQQNLTAAHEIWKEFTKYYSPSIMSLRKFIWSFTRLGDLVSACEALQHLVVLAFQGSDSLKRSAEGKYQSSRLDIPIPSISDFDVNRSRRMENGNSVPSLLFDGTSATTGEDELRSIQMDIDSETEPVLKMLRWSFSDVIHACAQSRNCELAERLFLQMHNLGLEPSCHTYDGFIRAVVLERGVTDGMKVLKAMEKKNLKPYNATLATLSIGCSKILELDLAEALLDQIVESPYLHPFNALLAACDVMDQPERAIRVVAKMKQMKLKSDIRTYELLFSLFGHVNAPYEKGNRLSQIDAAKRIKAIEMDMMKSGVQHSHRSMENLLKSLGAEGMIRELIEYLHVAENQLCRTNTYPGTAMYNTVLHSLVEAKESHMAIEVFKTMKVCELPPDAATYNIMVDCCSIIRCFKSACALVSMMIRDGFLPETCTYTALIKILLANEDFDEAWSLLDQLSLEGIQPDVLLFNTILLEAYLKGRIDIIELIVERMHREKIQPDPTTCSYVFTAYVDCGFLSTAMEALQVLSMRMISEEEHVLEEKRKDLEEDFILAEDSEAELRIIEFFKDSQENLAAALLNLRWSELAGFSISWLPNESVWARRLSSSYCPRKELDEKSKV</sequence>
<evidence type="ECO:0000313" key="4">
    <source>
        <dbReference type="Proteomes" id="UP000195402"/>
    </source>
</evidence>
<dbReference type="STRING" id="56857.A0A200QNE8"/>
<feature type="repeat" description="PPR" evidence="2">
    <location>
        <begin position="563"/>
        <end position="597"/>
    </location>
</feature>
<dbReference type="PROSITE" id="PS51375">
    <property type="entry name" value="PPR"/>
    <property type="match status" value="4"/>
</dbReference>
<evidence type="ECO:0000313" key="3">
    <source>
        <dbReference type="EMBL" id="OVA11971.1"/>
    </source>
</evidence>
<dbReference type="OrthoDB" id="119302at2759"/>
<organism evidence="3 4">
    <name type="scientific">Macleaya cordata</name>
    <name type="common">Five-seeded plume-poppy</name>
    <name type="synonym">Bocconia cordata</name>
    <dbReference type="NCBI Taxonomy" id="56857"/>
    <lineage>
        <taxon>Eukaryota</taxon>
        <taxon>Viridiplantae</taxon>
        <taxon>Streptophyta</taxon>
        <taxon>Embryophyta</taxon>
        <taxon>Tracheophyta</taxon>
        <taxon>Spermatophyta</taxon>
        <taxon>Magnoliopsida</taxon>
        <taxon>Ranunculales</taxon>
        <taxon>Papaveraceae</taxon>
        <taxon>Papaveroideae</taxon>
        <taxon>Macleaya</taxon>
    </lineage>
</organism>
<proteinExistence type="predicted"/>
<dbReference type="PANTHER" id="PTHR47859">
    <property type="entry name" value="PENTATRICOPEPTIDE REPEAT-CONTAINING PROTEIN"/>
    <property type="match status" value="1"/>
</dbReference>
<dbReference type="NCBIfam" id="TIGR00756">
    <property type="entry name" value="PPR"/>
    <property type="match status" value="4"/>
</dbReference>
<gene>
    <name evidence="3" type="ORF">BVC80_8767g6</name>
</gene>
<evidence type="ECO:0000256" key="2">
    <source>
        <dbReference type="PROSITE-ProRule" id="PRU00708"/>
    </source>
</evidence>
<reference evidence="3 4" key="1">
    <citation type="journal article" date="2017" name="Mol. Plant">
        <title>The Genome of Medicinal Plant Macleaya cordata Provides New Insights into Benzylisoquinoline Alkaloids Metabolism.</title>
        <authorList>
            <person name="Liu X."/>
            <person name="Liu Y."/>
            <person name="Huang P."/>
            <person name="Ma Y."/>
            <person name="Qing Z."/>
            <person name="Tang Q."/>
            <person name="Cao H."/>
            <person name="Cheng P."/>
            <person name="Zheng Y."/>
            <person name="Yuan Z."/>
            <person name="Zhou Y."/>
            <person name="Liu J."/>
            <person name="Tang Z."/>
            <person name="Zhuo Y."/>
            <person name="Zhang Y."/>
            <person name="Yu L."/>
            <person name="Huang J."/>
            <person name="Yang P."/>
            <person name="Peng Q."/>
            <person name="Zhang J."/>
            <person name="Jiang W."/>
            <person name="Zhang Z."/>
            <person name="Lin K."/>
            <person name="Ro D.K."/>
            <person name="Chen X."/>
            <person name="Xiong X."/>
            <person name="Shang Y."/>
            <person name="Huang S."/>
            <person name="Zeng J."/>
        </authorList>
    </citation>
    <scope>NUCLEOTIDE SEQUENCE [LARGE SCALE GENOMIC DNA]</scope>
    <source>
        <strain evidence="4">cv. BLH2017</strain>
        <tissue evidence="3">Root</tissue>
    </source>
</reference>
<protein>
    <submittedName>
        <fullName evidence="3">Pentatricopeptide repeat</fullName>
    </submittedName>
</protein>
<comment type="caution">
    <text evidence="3">The sequence shown here is derived from an EMBL/GenBank/DDBJ whole genome shotgun (WGS) entry which is preliminary data.</text>
</comment>